<protein>
    <submittedName>
        <fullName evidence="7">Origin recognition complex subunit 5 C-terminus-domain-containing protein</fullName>
    </submittedName>
</protein>
<dbReference type="EMBL" id="JAEVFJ010000007">
    <property type="protein sequence ID" value="KAH8103345.1"/>
    <property type="molecule type" value="Genomic_DNA"/>
</dbReference>
<evidence type="ECO:0000313" key="8">
    <source>
        <dbReference type="Proteomes" id="UP000813824"/>
    </source>
</evidence>
<feature type="compositionally biased region" description="Basic residues" evidence="4">
    <location>
        <begin position="454"/>
        <end position="467"/>
    </location>
</feature>
<keyword evidence="2" id="KW-0235">DNA replication</keyword>
<evidence type="ECO:0000313" key="7">
    <source>
        <dbReference type="EMBL" id="KAH8103345.1"/>
    </source>
</evidence>
<organism evidence="7 8">
    <name type="scientific">Cristinia sonorae</name>
    <dbReference type="NCBI Taxonomy" id="1940300"/>
    <lineage>
        <taxon>Eukaryota</taxon>
        <taxon>Fungi</taxon>
        <taxon>Dikarya</taxon>
        <taxon>Basidiomycota</taxon>
        <taxon>Agaricomycotina</taxon>
        <taxon>Agaricomycetes</taxon>
        <taxon>Agaricomycetidae</taxon>
        <taxon>Agaricales</taxon>
        <taxon>Pleurotineae</taxon>
        <taxon>Stephanosporaceae</taxon>
        <taxon>Cristinia</taxon>
    </lineage>
</organism>
<dbReference type="InterPro" id="IPR048866">
    <property type="entry name" value="ORC5_lid"/>
</dbReference>
<evidence type="ECO:0000256" key="4">
    <source>
        <dbReference type="SAM" id="MobiDB-lite"/>
    </source>
</evidence>
<feature type="compositionally biased region" description="Acidic residues" evidence="4">
    <location>
        <begin position="313"/>
        <end position="326"/>
    </location>
</feature>
<proteinExistence type="predicted"/>
<dbReference type="Pfam" id="PF21639">
    <property type="entry name" value="ORC5_lid"/>
    <property type="match status" value="1"/>
</dbReference>
<dbReference type="InterPro" id="IPR047088">
    <property type="entry name" value="ORC5_C"/>
</dbReference>
<dbReference type="OrthoDB" id="365981at2759"/>
<feature type="region of interest" description="Disordered" evidence="4">
    <location>
        <begin position="304"/>
        <end position="333"/>
    </location>
</feature>
<dbReference type="Proteomes" id="UP000813824">
    <property type="component" value="Unassembled WGS sequence"/>
</dbReference>
<dbReference type="PANTHER" id="PTHR12705:SF0">
    <property type="entry name" value="ORIGIN RECOGNITION COMPLEX SUBUNIT 5"/>
    <property type="match status" value="1"/>
</dbReference>
<dbReference type="Pfam" id="PF14630">
    <property type="entry name" value="ORC5_C"/>
    <property type="match status" value="1"/>
</dbReference>
<keyword evidence="3" id="KW-0539">Nucleus</keyword>
<comment type="caution">
    <text evidence="7">The sequence shown here is derived from an EMBL/GenBank/DDBJ whole genome shotgun (WGS) entry which is preliminary data.</text>
</comment>
<accession>A0A8K0USJ8</accession>
<comment type="subcellular location">
    <subcellularLocation>
        <location evidence="1">Nucleus</location>
    </subcellularLocation>
</comment>
<sequence>MSAPVSTGFETLLSHFTTLITTFPPPFIHINDPNTPRISAALLRSSLASISVHTSESTPRIAYACLNAVACFTPRLLYDTALNALAGWTPQWEDGCENWTDDTGQRFNENVDGFVHGLKAVHSWYLKHGRNKDEGGDGKGKGKAKDSGGIVRLVVLIERAERLKENVPDMVVPLTRLAELAQLDVTVIFHSDLQWDQIRPTLGASPEPFYMSVPALSKQTILERLADAYPPPEIGTSKSSLVDENSYHPALQRLFVHFVSNVHSVCSPFVTDPAELAYIIAARWPGFVQPLLDEWRRSREERQEELRLQREGGDDDDEREDVDMEEEKEHEIELGPPSENTRLRLTRLFASSLTEALESLYPRLTYASTWIRSHAPPTDLLAYHPRDIAAVLQKHRADNNTSNRGDSGKDGEEAAIPNLPRMAKFILVAAFVASTNPTKTDMRMLGRGLDERTKRRRKSVSPRKKTGVKQSAVKIPQRLLGPLAFPLDRLLAILGVLLEENDAEARPPMPEYTVPGEYTEIEIARVAVYAQVHHLSSMHLLHRTSPADRMELSPTFKCGISYEVALRLAKDIDVALNDMLWDPV</sequence>
<dbReference type="GO" id="GO:0003688">
    <property type="term" value="F:DNA replication origin binding"/>
    <property type="evidence" value="ECO:0007669"/>
    <property type="project" value="TreeGrafter"/>
</dbReference>
<evidence type="ECO:0000256" key="3">
    <source>
        <dbReference type="ARBA" id="ARBA00023242"/>
    </source>
</evidence>
<feature type="region of interest" description="Disordered" evidence="4">
    <location>
        <begin position="448"/>
        <end position="468"/>
    </location>
</feature>
<name>A0A8K0USJ8_9AGAR</name>
<evidence type="ECO:0000259" key="6">
    <source>
        <dbReference type="Pfam" id="PF21639"/>
    </source>
</evidence>
<gene>
    <name evidence="7" type="ORF">BXZ70DRAFT_1005769</name>
</gene>
<evidence type="ECO:0000256" key="1">
    <source>
        <dbReference type="ARBA" id="ARBA00004123"/>
    </source>
</evidence>
<dbReference type="GO" id="GO:0006270">
    <property type="term" value="P:DNA replication initiation"/>
    <property type="evidence" value="ECO:0007669"/>
    <property type="project" value="TreeGrafter"/>
</dbReference>
<dbReference type="AlphaFoldDB" id="A0A8K0USJ8"/>
<evidence type="ECO:0000259" key="5">
    <source>
        <dbReference type="Pfam" id="PF14630"/>
    </source>
</evidence>
<feature type="domain" description="Origin recognition complex subunit 5 C-terminal" evidence="5">
    <location>
        <begin position="419"/>
        <end position="578"/>
    </location>
</feature>
<keyword evidence="8" id="KW-1185">Reference proteome</keyword>
<feature type="region of interest" description="Disordered" evidence="4">
    <location>
        <begin position="395"/>
        <end position="414"/>
    </location>
</feature>
<dbReference type="PANTHER" id="PTHR12705">
    <property type="entry name" value="ORIGIN RECOGNITION COMPLEX SUBUNIT 5"/>
    <property type="match status" value="1"/>
</dbReference>
<dbReference type="InterPro" id="IPR020796">
    <property type="entry name" value="ORC5"/>
</dbReference>
<reference evidence="7" key="1">
    <citation type="journal article" date="2021" name="New Phytol.">
        <title>Evolutionary innovations through gain and loss of genes in the ectomycorrhizal Boletales.</title>
        <authorList>
            <person name="Wu G."/>
            <person name="Miyauchi S."/>
            <person name="Morin E."/>
            <person name="Kuo A."/>
            <person name="Drula E."/>
            <person name="Varga T."/>
            <person name="Kohler A."/>
            <person name="Feng B."/>
            <person name="Cao Y."/>
            <person name="Lipzen A."/>
            <person name="Daum C."/>
            <person name="Hundley H."/>
            <person name="Pangilinan J."/>
            <person name="Johnson J."/>
            <person name="Barry K."/>
            <person name="LaButti K."/>
            <person name="Ng V."/>
            <person name="Ahrendt S."/>
            <person name="Min B."/>
            <person name="Choi I.G."/>
            <person name="Park H."/>
            <person name="Plett J.M."/>
            <person name="Magnuson J."/>
            <person name="Spatafora J.W."/>
            <person name="Nagy L.G."/>
            <person name="Henrissat B."/>
            <person name="Grigoriev I.V."/>
            <person name="Yang Z.L."/>
            <person name="Xu J."/>
            <person name="Martin F.M."/>
        </authorList>
    </citation>
    <scope>NUCLEOTIDE SEQUENCE</scope>
    <source>
        <strain evidence="7">KKN 215</strain>
    </source>
</reference>
<evidence type="ECO:0000256" key="2">
    <source>
        <dbReference type="ARBA" id="ARBA00022705"/>
    </source>
</evidence>
<feature type="domain" description="ORC5 lid" evidence="6">
    <location>
        <begin position="256"/>
        <end position="294"/>
    </location>
</feature>
<dbReference type="GO" id="GO:0005664">
    <property type="term" value="C:nuclear origin of replication recognition complex"/>
    <property type="evidence" value="ECO:0007669"/>
    <property type="project" value="TreeGrafter"/>
</dbReference>